<feature type="region of interest" description="Disordered" evidence="2">
    <location>
        <begin position="1"/>
        <end position="25"/>
    </location>
</feature>
<dbReference type="PANTHER" id="PTHR12864">
    <property type="entry name" value="RAN BINDING PROTEIN 9-RELATED"/>
    <property type="match status" value="1"/>
</dbReference>
<dbReference type="EMBL" id="LAFY01004132">
    <property type="protein sequence ID" value="KJX94632.1"/>
    <property type="molecule type" value="Genomic_DNA"/>
</dbReference>
<sequence>MSNPYPDSSNNPPHPPSTTFRATRRPSYATVAAGRPNIADNTTATWIEWAQQRSRTDQTGLDEDDMAQTYTHSNEQSPEMARRPGSINAWAGDSARYNSIASTQHDEHSVFFTPSYLKASRHVQRLRQAHEQHLAELQEYARNNNTAAHTTVPSLSTSPSIANLHKPHPSHRAVVQDIIERLPPPHLDSTRLPPLPSAWSPAEKPTGLDILGPSASEVRFSGVIKQSDEAASVRSDHPIPKEVGIYYFEVTILSRGKDGLIGIGFSTKKAMLSRLPGWETESWAYHGDDGYVFAGNASGKAYGPGFASQDVVGCGVNFRTNSAFFTKNGNFLGMAFHNIRQERLYPSVGMKKPGEHLRVNFGRTPFVFDIDRLVASERRNVVDSVRSTDVTSLHPPDDESALIQNLVGQYLAHEGYVETASAFARDVRKRNAGLQASKGVNFDNEEDDEDIHAVRRQKIRRSILDGDIDRALKYTSTYYPRLFEDGRNGDVYFRLRCQKFVEMMRVCPGGGIVQAGDDEVVEEEQERDEQMELDSQLHRETSMSQPDRDLDVDMTTSQSLPSKRPPQSSDQLLQAAVEYGKELQGEFGEDRRLHVRKLLEDMFACLAYVDWEASPVGYLFDTTRRASVGEGVNGAILVSLGKPSSAALEKVCAQTEALLEETSARSSGGGAAALVDVKKDFLEG</sequence>
<evidence type="ECO:0000259" key="4">
    <source>
        <dbReference type="PROSITE" id="PS50897"/>
    </source>
</evidence>
<feature type="compositionally biased region" description="Basic and acidic residues" evidence="2">
    <location>
        <begin position="535"/>
        <end position="551"/>
    </location>
</feature>
<accession>A0A0F4GC91</accession>
<dbReference type="Proteomes" id="UP000033647">
    <property type="component" value="Unassembled WGS sequence"/>
</dbReference>
<dbReference type="PROSITE" id="PS50896">
    <property type="entry name" value="LISH"/>
    <property type="match status" value="1"/>
</dbReference>
<dbReference type="SMART" id="SM00449">
    <property type="entry name" value="SPRY"/>
    <property type="match status" value="1"/>
</dbReference>
<feature type="compositionally biased region" description="Polar residues" evidence="2">
    <location>
        <begin position="554"/>
        <end position="570"/>
    </location>
</feature>
<evidence type="ECO:0000259" key="3">
    <source>
        <dbReference type="PROSITE" id="PS50188"/>
    </source>
</evidence>
<dbReference type="InterPro" id="IPR050618">
    <property type="entry name" value="Ubq-SigPath_Reg"/>
</dbReference>
<proteinExistence type="predicted"/>
<feature type="compositionally biased region" description="Low complexity" evidence="2">
    <location>
        <begin position="1"/>
        <end position="11"/>
    </location>
</feature>
<dbReference type="Pfam" id="PF00622">
    <property type="entry name" value="SPRY"/>
    <property type="match status" value="1"/>
</dbReference>
<reference evidence="5 6" key="1">
    <citation type="submission" date="2015-03" db="EMBL/GenBank/DDBJ databases">
        <title>RNA-seq based gene annotation and comparative genomics of four Zymoseptoria species reveal species-specific pathogenicity related genes and transposable element activity.</title>
        <authorList>
            <person name="Grandaubert J."/>
            <person name="Bhattacharyya A."/>
            <person name="Stukenbrock E.H."/>
        </authorList>
    </citation>
    <scope>NUCLEOTIDE SEQUENCE [LARGE SCALE GENOMIC DNA]</scope>
    <source>
        <strain evidence="5 6">Zb18110</strain>
    </source>
</reference>
<dbReference type="PROSITE" id="PS50188">
    <property type="entry name" value="B302_SPRY"/>
    <property type="match status" value="1"/>
</dbReference>
<comment type="caution">
    <text evidence="5">The sequence shown here is derived from an EMBL/GenBank/DDBJ whole genome shotgun (WGS) entry which is preliminary data.</text>
</comment>
<feature type="domain" description="CTLH" evidence="4">
    <location>
        <begin position="452"/>
        <end position="511"/>
    </location>
</feature>
<dbReference type="SMART" id="SM00668">
    <property type="entry name" value="CTLH"/>
    <property type="match status" value="1"/>
</dbReference>
<dbReference type="STRING" id="1047168.A0A0F4GC91"/>
<dbReference type="CDD" id="cd12909">
    <property type="entry name" value="SPRY_RanBP9_10"/>
    <property type="match status" value="1"/>
</dbReference>
<dbReference type="InterPro" id="IPR043136">
    <property type="entry name" value="B30.2/SPRY_sf"/>
</dbReference>
<dbReference type="InterPro" id="IPR013320">
    <property type="entry name" value="ConA-like_dom_sf"/>
</dbReference>
<evidence type="ECO:0000256" key="1">
    <source>
        <dbReference type="ARBA" id="ARBA00002343"/>
    </source>
</evidence>
<feature type="domain" description="B30.2/SPRY" evidence="3">
    <location>
        <begin position="177"/>
        <end position="366"/>
    </location>
</feature>
<feature type="region of interest" description="Disordered" evidence="2">
    <location>
        <begin position="524"/>
        <end position="570"/>
    </location>
</feature>
<dbReference type="Pfam" id="PF10607">
    <property type="entry name" value="CTLH"/>
    <property type="match status" value="1"/>
</dbReference>
<dbReference type="InterPro" id="IPR035782">
    <property type="entry name" value="SPRY_RanBP9/10"/>
</dbReference>
<gene>
    <name evidence="5" type="ORF">TI39_contig4173g00028</name>
</gene>
<dbReference type="AlphaFoldDB" id="A0A0F4GC91"/>
<dbReference type="SMART" id="SM00757">
    <property type="entry name" value="CRA"/>
    <property type="match status" value="1"/>
</dbReference>
<organism evidence="5 6">
    <name type="scientific">Zymoseptoria brevis</name>
    <dbReference type="NCBI Taxonomy" id="1047168"/>
    <lineage>
        <taxon>Eukaryota</taxon>
        <taxon>Fungi</taxon>
        <taxon>Dikarya</taxon>
        <taxon>Ascomycota</taxon>
        <taxon>Pezizomycotina</taxon>
        <taxon>Dothideomycetes</taxon>
        <taxon>Dothideomycetidae</taxon>
        <taxon>Mycosphaerellales</taxon>
        <taxon>Mycosphaerellaceae</taxon>
        <taxon>Zymoseptoria</taxon>
    </lineage>
</organism>
<evidence type="ECO:0000256" key="2">
    <source>
        <dbReference type="SAM" id="MobiDB-lite"/>
    </source>
</evidence>
<evidence type="ECO:0000313" key="5">
    <source>
        <dbReference type="EMBL" id="KJX94632.1"/>
    </source>
</evidence>
<dbReference type="PROSITE" id="PS50897">
    <property type="entry name" value="CTLH"/>
    <property type="match status" value="1"/>
</dbReference>
<dbReference type="OrthoDB" id="25503at2759"/>
<dbReference type="InterPro" id="IPR006594">
    <property type="entry name" value="LisH"/>
</dbReference>
<name>A0A0F4GC91_9PEZI</name>
<comment type="function">
    <text evidence="1">Involved in the proteasome-dependent degradation of fructose-1,6-bisphosphatase.</text>
</comment>
<dbReference type="InterPro" id="IPR001870">
    <property type="entry name" value="B30.2/SPRY"/>
</dbReference>
<dbReference type="InterPro" id="IPR006595">
    <property type="entry name" value="CTLH_C"/>
</dbReference>
<dbReference type="InterPro" id="IPR003877">
    <property type="entry name" value="SPRY_dom"/>
</dbReference>
<dbReference type="InterPro" id="IPR024964">
    <property type="entry name" value="CTLH/CRA"/>
</dbReference>
<protein>
    <submittedName>
        <fullName evidence="5">Ran-binding protein</fullName>
    </submittedName>
</protein>
<dbReference type="SUPFAM" id="SSF49899">
    <property type="entry name" value="Concanavalin A-like lectins/glucanases"/>
    <property type="match status" value="1"/>
</dbReference>
<evidence type="ECO:0000313" key="6">
    <source>
        <dbReference type="Proteomes" id="UP000033647"/>
    </source>
</evidence>
<dbReference type="Gene3D" id="2.60.120.920">
    <property type="match status" value="1"/>
</dbReference>
<dbReference type="InterPro" id="IPR013144">
    <property type="entry name" value="CRA_dom"/>
</dbReference>
<keyword evidence="6" id="KW-1185">Reference proteome</keyword>